<proteinExistence type="predicted"/>
<feature type="region of interest" description="Disordered" evidence="2">
    <location>
        <begin position="24"/>
        <end position="43"/>
    </location>
</feature>
<name>A0A8T1W3N1_9STRA</name>
<accession>A0A8T1W3N1</accession>
<dbReference type="OrthoDB" id="76910at2759"/>
<reference evidence="3" key="1">
    <citation type="submission" date="2021-02" db="EMBL/GenBank/DDBJ databases">
        <authorList>
            <person name="Palmer J.M."/>
        </authorList>
    </citation>
    <scope>NUCLEOTIDE SEQUENCE</scope>
    <source>
        <strain evidence="3">SCRP734</strain>
    </source>
</reference>
<evidence type="ECO:0000313" key="3">
    <source>
        <dbReference type="EMBL" id="KAG7386644.1"/>
    </source>
</evidence>
<evidence type="ECO:0000313" key="4">
    <source>
        <dbReference type="Proteomes" id="UP000694044"/>
    </source>
</evidence>
<keyword evidence="4" id="KW-1185">Reference proteome</keyword>
<sequence>MATLHVMPLVSCSCSCGLHDALRRPDATTPSLGEPIRPHGTESEAACAEQLDGEDEDEEHILAVSSPRNERYSDEDFEDVDAMEREEAEAVVATLQLQVRALRKYKSNYELLCGQLSELNAQIGLQLQRHEADVAALQASIADLQTDKIALEAQASEAHEALAVQRDALRQDREYSEHVHRQLSTAAELLKATEKRLEQQEDQFAAEIEKLQSQLAVEDDDRVKEYQAIVRRLEDELEALRARQVTAKEQEAIRRRREKSKHKKELMDRTANLQAVSDELEAQRSVLRATKKQLAQVQTDNDALRKQVANVKRDGTHLSDIIDSQRSEHELFADELMQAKTAKKQLAKRVEVLSQEAEQLQSELADAKEESVFRKNELENCRNELKGLRTELRQTSQALDEVQCSNDKLVKQIESLQKGESANVKMEEQEQRAARERKYRKELVRLRELLADNQQRATASSKDVQKLRRELLSVQKLLHGCTEERAAGREPIDQWAAVMRNSIKDSALKNTIMEQVRIFSA</sequence>
<evidence type="ECO:0000256" key="2">
    <source>
        <dbReference type="SAM" id="MobiDB-lite"/>
    </source>
</evidence>
<dbReference type="Proteomes" id="UP000694044">
    <property type="component" value="Unassembled WGS sequence"/>
</dbReference>
<evidence type="ECO:0000256" key="1">
    <source>
        <dbReference type="SAM" id="Coils"/>
    </source>
</evidence>
<gene>
    <name evidence="3" type="ORF">PHYPSEUDO_015428</name>
</gene>
<organism evidence="3 4">
    <name type="scientific">Phytophthora pseudosyringae</name>
    <dbReference type="NCBI Taxonomy" id="221518"/>
    <lineage>
        <taxon>Eukaryota</taxon>
        <taxon>Sar</taxon>
        <taxon>Stramenopiles</taxon>
        <taxon>Oomycota</taxon>
        <taxon>Peronosporomycetes</taxon>
        <taxon>Peronosporales</taxon>
        <taxon>Peronosporaceae</taxon>
        <taxon>Phytophthora</taxon>
    </lineage>
</organism>
<feature type="coiled-coil region" evidence="1">
    <location>
        <begin position="102"/>
        <end position="456"/>
    </location>
</feature>
<protein>
    <submittedName>
        <fullName evidence="3">Uncharacterized protein</fullName>
    </submittedName>
</protein>
<comment type="caution">
    <text evidence="3">The sequence shown here is derived from an EMBL/GenBank/DDBJ whole genome shotgun (WGS) entry which is preliminary data.</text>
</comment>
<keyword evidence="1" id="KW-0175">Coiled coil</keyword>
<dbReference type="EMBL" id="JAGDFM010000096">
    <property type="protein sequence ID" value="KAG7386644.1"/>
    <property type="molecule type" value="Genomic_DNA"/>
</dbReference>
<dbReference type="AlphaFoldDB" id="A0A8T1W3N1"/>